<sequence length="258" mass="28916">MSVKSSAHLNAPVRNVGTMTLYFVDDIAVIVMDNGENRLNDTFVIAFNELLDDVESNSCRGLITTSVGKFYCNGLDLAWMNEISKEQTRDFFLKFSKLIMRLLLFPVPSLAAVNGHAFAGGALLAITHDLQVQRRDTGWLCFNEVFINKQFIKFHYTLMRTKIGTGHSYTDAVILGKRYTGPEALINGLVHAAPSMPLLLSESIQLLKSFYGKSGYPRESLQLMKSDVYRDVINQYQQDLSEGHIINKGDIIAKKAKL</sequence>
<proteinExistence type="predicted"/>
<dbReference type="GO" id="GO:0006635">
    <property type="term" value="P:fatty acid beta-oxidation"/>
    <property type="evidence" value="ECO:0007669"/>
    <property type="project" value="TreeGrafter"/>
</dbReference>
<gene>
    <name evidence="1" type="ORF">RRG08_036325</name>
</gene>
<evidence type="ECO:0000313" key="2">
    <source>
        <dbReference type="Proteomes" id="UP001283361"/>
    </source>
</evidence>
<dbReference type="InterPro" id="IPR029045">
    <property type="entry name" value="ClpP/crotonase-like_dom_sf"/>
</dbReference>
<dbReference type="PANTHER" id="PTHR11941:SF75">
    <property type="entry name" value="ENOYL-COA HYDRATASE_ISOMERASE FAMILY PROTEIN"/>
    <property type="match status" value="1"/>
</dbReference>
<dbReference type="GO" id="GO:0005777">
    <property type="term" value="C:peroxisome"/>
    <property type="evidence" value="ECO:0007669"/>
    <property type="project" value="TreeGrafter"/>
</dbReference>
<accession>A0AAE0ZQ77</accession>
<dbReference type="EMBL" id="JAWDGP010003572">
    <property type="protein sequence ID" value="KAK3772991.1"/>
    <property type="molecule type" value="Genomic_DNA"/>
</dbReference>
<reference evidence="1" key="1">
    <citation type="journal article" date="2023" name="G3 (Bethesda)">
        <title>A reference genome for the long-term kleptoplast-retaining sea slug Elysia crispata morphotype clarki.</title>
        <authorList>
            <person name="Eastman K.E."/>
            <person name="Pendleton A.L."/>
            <person name="Shaikh M.A."/>
            <person name="Suttiyut T."/>
            <person name="Ogas R."/>
            <person name="Tomko P."/>
            <person name="Gavelis G."/>
            <person name="Widhalm J.R."/>
            <person name="Wisecaver J.H."/>
        </authorList>
    </citation>
    <scope>NUCLEOTIDE SEQUENCE</scope>
    <source>
        <strain evidence="1">ECLA1</strain>
    </source>
</reference>
<keyword evidence="2" id="KW-1185">Reference proteome</keyword>
<dbReference type="GO" id="GO:0004165">
    <property type="term" value="F:delta(3)-delta(2)-enoyl-CoA isomerase activity"/>
    <property type="evidence" value="ECO:0007669"/>
    <property type="project" value="TreeGrafter"/>
</dbReference>
<organism evidence="1 2">
    <name type="scientific">Elysia crispata</name>
    <name type="common">lettuce slug</name>
    <dbReference type="NCBI Taxonomy" id="231223"/>
    <lineage>
        <taxon>Eukaryota</taxon>
        <taxon>Metazoa</taxon>
        <taxon>Spiralia</taxon>
        <taxon>Lophotrochozoa</taxon>
        <taxon>Mollusca</taxon>
        <taxon>Gastropoda</taxon>
        <taxon>Heterobranchia</taxon>
        <taxon>Euthyneura</taxon>
        <taxon>Panpulmonata</taxon>
        <taxon>Sacoglossa</taxon>
        <taxon>Placobranchoidea</taxon>
        <taxon>Plakobranchidae</taxon>
        <taxon>Elysia</taxon>
    </lineage>
</organism>
<dbReference type="Proteomes" id="UP001283361">
    <property type="component" value="Unassembled WGS sequence"/>
</dbReference>
<dbReference type="AlphaFoldDB" id="A0AAE0ZQ77"/>
<dbReference type="PANTHER" id="PTHR11941">
    <property type="entry name" value="ENOYL-COA HYDRATASE-RELATED"/>
    <property type="match status" value="1"/>
</dbReference>
<dbReference type="InterPro" id="IPR001753">
    <property type="entry name" value="Enoyl-CoA_hydra/iso"/>
</dbReference>
<evidence type="ECO:0000313" key="1">
    <source>
        <dbReference type="EMBL" id="KAK3772991.1"/>
    </source>
</evidence>
<dbReference type="Pfam" id="PF00378">
    <property type="entry name" value="ECH_1"/>
    <property type="match status" value="1"/>
</dbReference>
<comment type="caution">
    <text evidence="1">The sequence shown here is derived from an EMBL/GenBank/DDBJ whole genome shotgun (WGS) entry which is preliminary data.</text>
</comment>
<name>A0AAE0ZQ77_9GAST</name>
<dbReference type="SUPFAM" id="SSF52096">
    <property type="entry name" value="ClpP/crotonase"/>
    <property type="match status" value="1"/>
</dbReference>
<protein>
    <submittedName>
        <fullName evidence="1">Uncharacterized protein</fullName>
    </submittedName>
</protein>
<dbReference type="Gene3D" id="3.90.226.10">
    <property type="entry name" value="2-enoyl-CoA Hydratase, Chain A, domain 1"/>
    <property type="match status" value="1"/>
</dbReference>
<dbReference type="CDD" id="cd06558">
    <property type="entry name" value="crotonase-like"/>
    <property type="match status" value="1"/>
</dbReference>